<dbReference type="OrthoDB" id="6503536at2"/>
<dbReference type="SUPFAM" id="SSF51735">
    <property type="entry name" value="NAD(P)-binding Rossmann-fold domains"/>
    <property type="match status" value="1"/>
</dbReference>
<proteinExistence type="inferred from homology"/>
<evidence type="ECO:0000256" key="1">
    <source>
        <dbReference type="ARBA" id="ARBA00006484"/>
    </source>
</evidence>
<organism evidence="4 5">
    <name type="scientific">Umboniibacter marinipuniceus</name>
    <dbReference type="NCBI Taxonomy" id="569599"/>
    <lineage>
        <taxon>Bacteria</taxon>
        <taxon>Pseudomonadati</taxon>
        <taxon>Pseudomonadota</taxon>
        <taxon>Gammaproteobacteria</taxon>
        <taxon>Cellvibrionales</taxon>
        <taxon>Cellvibrionaceae</taxon>
        <taxon>Umboniibacter</taxon>
    </lineage>
</organism>
<dbReference type="NCBIfam" id="NF004825">
    <property type="entry name" value="PRK06181.1"/>
    <property type="match status" value="1"/>
</dbReference>
<dbReference type="PANTHER" id="PTHR44196:SF1">
    <property type="entry name" value="DEHYDROGENASE_REDUCTASE SDR FAMILY MEMBER 7B"/>
    <property type="match status" value="1"/>
</dbReference>
<comment type="caution">
    <text evidence="4">The sequence shown here is derived from an EMBL/GenBank/DDBJ whole genome shotgun (WGS) entry which is preliminary data.</text>
</comment>
<accession>A0A3M0A6X8</accession>
<protein>
    <submittedName>
        <fullName evidence="4">Short-subunit dehydrogenase</fullName>
    </submittedName>
</protein>
<evidence type="ECO:0000313" key="4">
    <source>
        <dbReference type="EMBL" id="RMA80064.1"/>
    </source>
</evidence>
<gene>
    <name evidence="4" type="ORF">DFR27_1420</name>
</gene>
<dbReference type="Proteomes" id="UP000267187">
    <property type="component" value="Unassembled WGS sequence"/>
</dbReference>
<comment type="similarity">
    <text evidence="1 3">Belongs to the short-chain dehydrogenases/reductases (SDR) family.</text>
</comment>
<dbReference type="EMBL" id="REFJ01000003">
    <property type="protein sequence ID" value="RMA80064.1"/>
    <property type="molecule type" value="Genomic_DNA"/>
</dbReference>
<keyword evidence="5" id="KW-1185">Reference proteome</keyword>
<sequence length="267" mass="29583">MDLRSKVIWITGASSGIGRELAIQLSLRGAKLILTARREEQLEETRQLCVNSEQHKILSCDLNDYHQAAHWAERAVAMYGHVDILVNNAGVSQRGGVIDTPIDVDEALIRLDYLSLVALSKAIMPHFIERQSGYYVNISSVAGKLGAPMRTSYSGAKHAVVGFSDSLRFELFPHNIKVTVICPGYVQTPIAVSALNEKNEAANMYDPDIENGMPVTTAVRKIIRAMEAQKNEVLVANGMPWLGYHLRRLLPNTFPALMTKMVKAKKQ</sequence>
<dbReference type="PANTHER" id="PTHR44196">
    <property type="entry name" value="DEHYDROGENASE/REDUCTASE SDR FAMILY MEMBER 7B"/>
    <property type="match status" value="1"/>
</dbReference>
<dbReference type="PROSITE" id="PS00061">
    <property type="entry name" value="ADH_SHORT"/>
    <property type="match status" value="1"/>
</dbReference>
<keyword evidence="2" id="KW-0560">Oxidoreductase</keyword>
<dbReference type="GO" id="GO:0016020">
    <property type="term" value="C:membrane"/>
    <property type="evidence" value="ECO:0007669"/>
    <property type="project" value="TreeGrafter"/>
</dbReference>
<dbReference type="RefSeq" id="WP_121876748.1">
    <property type="nucleotide sequence ID" value="NZ_REFJ01000003.1"/>
</dbReference>
<evidence type="ECO:0000313" key="5">
    <source>
        <dbReference type="Proteomes" id="UP000267187"/>
    </source>
</evidence>
<reference evidence="4 5" key="1">
    <citation type="submission" date="2018-10" db="EMBL/GenBank/DDBJ databases">
        <title>Genomic Encyclopedia of Type Strains, Phase IV (KMG-IV): sequencing the most valuable type-strain genomes for metagenomic binning, comparative biology and taxonomic classification.</title>
        <authorList>
            <person name="Goeker M."/>
        </authorList>
    </citation>
    <scope>NUCLEOTIDE SEQUENCE [LARGE SCALE GENOMIC DNA]</scope>
    <source>
        <strain evidence="4 5">DSM 25080</strain>
    </source>
</reference>
<dbReference type="Gene3D" id="3.40.50.720">
    <property type="entry name" value="NAD(P)-binding Rossmann-like Domain"/>
    <property type="match status" value="1"/>
</dbReference>
<dbReference type="Pfam" id="PF00106">
    <property type="entry name" value="adh_short"/>
    <property type="match status" value="1"/>
</dbReference>
<dbReference type="GO" id="GO:0016491">
    <property type="term" value="F:oxidoreductase activity"/>
    <property type="evidence" value="ECO:0007669"/>
    <property type="project" value="UniProtKB-KW"/>
</dbReference>
<dbReference type="PRINTS" id="PR00081">
    <property type="entry name" value="GDHRDH"/>
</dbReference>
<dbReference type="InterPro" id="IPR002347">
    <property type="entry name" value="SDR_fam"/>
</dbReference>
<dbReference type="InterPro" id="IPR036291">
    <property type="entry name" value="NAD(P)-bd_dom_sf"/>
</dbReference>
<dbReference type="PRINTS" id="PR00080">
    <property type="entry name" value="SDRFAMILY"/>
</dbReference>
<dbReference type="AlphaFoldDB" id="A0A3M0A6X8"/>
<name>A0A3M0A6X8_9GAMM</name>
<dbReference type="InterPro" id="IPR020904">
    <property type="entry name" value="Sc_DH/Rdtase_CS"/>
</dbReference>
<evidence type="ECO:0000256" key="2">
    <source>
        <dbReference type="ARBA" id="ARBA00023002"/>
    </source>
</evidence>
<evidence type="ECO:0000256" key="3">
    <source>
        <dbReference type="RuleBase" id="RU000363"/>
    </source>
</evidence>